<name>A0ABT0K3H0_9ACTN</name>
<accession>A0ABT0K3H0</accession>
<feature type="chain" id="PRO_5046269998" description="TrbC/VIRB2 family protein" evidence="2">
    <location>
        <begin position="25"/>
        <end position="116"/>
    </location>
</feature>
<keyword evidence="1" id="KW-0472">Membrane</keyword>
<feature type="signal peptide" evidence="2">
    <location>
        <begin position="1"/>
        <end position="24"/>
    </location>
</feature>
<evidence type="ECO:0000313" key="3">
    <source>
        <dbReference type="EMBL" id="MCK9878286.1"/>
    </source>
</evidence>
<keyword evidence="1" id="KW-0812">Transmembrane</keyword>
<evidence type="ECO:0000256" key="1">
    <source>
        <dbReference type="SAM" id="Phobius"/>
    </source>
</evidence>
<dbReference type="Proteomes" id="UP001201873">
    <property type="component" value="Unassembled WGS sequence"/>
</dbReference>
<reference evidence="3 4" key="1">
    <citation type="submission" date="2022-04" db="EMBL/GenBank/DDBJ databases">
        <title>Genome diversity in the genus Frankia.</title>
        <authorList>
            <person name="Carlos-Shanley C."/>
            <person name="Hahn D."/>
        </authorList>
    </citation>
    <scope>NUCLEOTIDE SEQUENCE [LARGE SCALE GENOMIC DNA]</scope>
    <source>
        <strain evidence="3 4">Ag45/Mut15</strain>
    </source>
</reference>
<evidence type="ECO:0008006" key="5">
    <source>
        <dbReference type="Google" id="ProtNLM"/>
    </source>
</evidence>
<gene>
    <name evidence="3" type="ORF">MXD59_21355</name>
</gene>
<evidence type="ECO:0000256" key="2">
    <source>
        <dbReference type="SAM" id="SignalP"/>
    </source>
</evidence>
<comment type="caution">
    <text evidence="3">The sequence shown here is derived from an EMBL/GenBank/DDBJ whole genome shotgun (WGS) entry which is preliminary data.</text>
</comment>
<keyword evidence="4" id="KW-1185">Reference proteome</keyword>
<feature type="transmembrane region" description="Helical" evidence="1">
    <location>
        <begin position="48"/>
        <end position="71"/>
    </location>
</feature>
<organism evidence="3 4">
    <name type="scientific">Frankia umida</name>
    <dbReference type="NCBI Taxonomy" id="573489"/>
    <lineage>
        <taxon>Bacteria</taxon>
        <taxon>Bacillati</taxon>
        <taxon>Actinomycetota</taxon>
        <taxon>Actinomycetes</taxon>
        <taxon>Frankiales</taxon>
        <taxon>Frankiaceae</taxon>
        <taxon>Frankia</taxon>
    </lineage>
</organism>
<keyword evidence="2" id="KW-0732">Signal</keyword>
<keyword evidence="1" id="KW-1133">Transmembrane helix</keyword>
<dbReference type="EMBL" id="JALKFT010000030">
    <property type="protein sequence ID" value="MCK9878286.1"/>
    <property type="molecule type" value="Genomic_DNA"/>
</dbReference>
<proteinExistence type="predicted"/>
<protein>
    <recommendedName>
        <fullName evidence="5">TrbC/VIRB2 family protein</fullName>
    </recommendedName>
</protein>
<feature type="transmembrane region" description="Helical" evidence="1">
    <location>
        <begin position="83"/>
        <end position="109"/>
    </location>
</feature>
<dbReference type="RefSeq" id="WP_248826413.1">
    <property type="nucleotide sequence ID" value="NZ_JALKFT010000030.1"/>
</dbReference>
<evidence type="ECO:0000313" key="4">
    <source>
        <dbReference type="Proteomes" id="UP001201873"/>
    </source>
</evidence>
<sequence>MRRVLVAWSVCLVTIGAAALPAVAEDVEVHPSWDNMPGVPVIQRVLDVIAQAGLASSVGSLLVGGGMLGLGRITGSMGSGNRAAGYILGGGGGAFVIAVGAKIVTWLIAPSTVHAT</sequence>